<keyword evidence="1" id="KW-0479">Metal-binding</keyword>
<dbReference type="GO" id="GO:0005524">
    <property type="term" value="F:ATP binding"/>
    <property type="evidence" value="ECO:0007669"/>
    <property type="project" value="UniProtKB-UniRule"/>
</dbReference>
<dbReference type="Pfam" id="PF00586">
    <property type="entry name" value="AIRS"/>
    <property type="match status" value="1"/>
</dbReference>
<comment type="function">
    <text evidence="1">Catalyzes the ATP-dependent phosphorylation of thiamine-monophosphate (TMP) to form thiamine-pyrophosphate (TPP), the active form of vitamin B1.</text>
</comment>
<keyword evidence="1" id="KW-0067">ATP-binding</keyword>
<feature type="binding site" evidence="1">
    <location>
        <position position="34"/>
    </location>
    <ligand>
        <name>Mg(2+)</name>
        <dbReference type="ChEBI" id="CHEBI:18420"/>
        <label>3</label>
    </ligand>
</feature>
<dbReference type="InParanoid" id="I3TFZ3"/>
<dbReference type="Gene3D" id="3.90.650.10">
    <property type="entry name" value="PurM-like C-terminal domain"/>
    <property type="match status" value="1"/>
</dbReference>
<dbReference type="PANTHER" id="PTHR30270:SF0">
    <property type="entry name" value="THIAMINE-MONOPHOSPHATE KINASE"/>
    <property type="match status" value="1"/>
</dbReference>
<reference evidence="4 5" key="1">
    <citation type="journal article" date="2012" name="J. Bacteriol.">
        <title>Complete genome sequence of the hyperthermophilic cellulolytic Crenarchaeon 'Thermogladius cellulolyticus' 1633.</title>
        <authorList>
            <person name="Mardanov A.V."/>
            <person name="Kochetkova T.V."/>
            <person name="Beletsky A.V."/>
            <person name="Bonch-Osmolovskaya E.A."/>
            <person name="Ravin N.V."/>
            <person name="Skryabin K.G."/>
        </authorList>
    </citation>
    <scope>NUCLEOTIDE SEQUENCE [LARGE SCALE GENOMIC DNA]</scope>
    <source>
        <strain evidence="5">DSM 22663 / VKM B-2946 / 1633</strain>
    </source>
</reference>
<keyword evidence="5" id="KW-1185">Reference proteome</keyword>
<dbReference type="EMBL" id="CP003531">
    <property type="protein sequence ID" value="AFK51681.1"/>
    <property type="molecule type" value="Genomic_DNA"/>
</dbReference>
<dbReference type="InterPro" id="IPR006283">
    <property type="entry name" value="ThiL-like"/>
</dbReference>
<feature type="binding site" evidence="1">
    <location>
        <begin position="125"/>
        <end position="126"/>
    </location>
    <ligand>
        <name>ATP</name>
        <dbReference type="ChEBI" id="CHEBI:30616"/>
    </ligand>
</feature>
<evidence type="ECO:0000259" key="3">
    <source>
        <dbReference type="Pfam" id="PF02769"/>
    </source>
</evidence>
<feature type="binding site" evidence="1">
    <location>
        <position position="215"/>
    </location>
    <ligand>
        <name>Mg(2+)</name>
        <dbReference type="ChEBI" id="CHEBI:18420"/>
        <label>3</label>
    </ligand>
</feature>
<dbReference type="Pfam" id="PF02769">
    <property type="entry name" value="AIRS_C"/>
    <property type="match status" value="1"/>
</dbReference>
<keyword evidence="1" id="KW-0547">Nucleotide-binding</keyword>
<comment type="miscellaneous">
    <text evidence="1">Reaction mechanism of ThiL seems to utilize a direct, inline transfer of the gamma-phosphate of ATP to TMP rather than a phosphorylated enzyme intermediate.</text>
</comment>
<keyword evidence="1" id="KW-0418">Kinase</keyword>
<comment type="caution">
    <text evidence="1">Lacks conserved residue(s) required for the propagation of feature annotation.</text>
</comment>
<dbReference type="InterPro" id="IPR010918">
    <property type="entry name" value="PurM-like_C_dom"/>
</dbReference>
<sequence>MKLGELTERLFIEGVLRNYLGKRPPFSRLGFPDDAVDFLPLAPRIVVSVDASSIASVKLPWRSLGDAAWAIATGAVSDHIAKGSRPAYALVSLGLSPDLDLSEAKAIVRGLSEAFNYYGVSWVGGDTNSSRDPWISVTMIGFTTAKRPPPRSGARPGDAVVVTGRYGAMGYVALRGVEEASRTTWVVEKTRRPLVDVRVGTVIALNYKSIHASMDVSDGLGFTIMEISRLSGVGFRVEKPPLVFKEVYELCEGRLQCLYELSLNGGEEYGVVMTVSKEGLGNVVEDLESYGVEYEVIGEVVEGSGLKLEGVNKVAIYGWDQFGGYVKSA</sequence>
<name>I3TFZ3_THEC1</name>
<dbReference type="PANTHER" id="PTHR30270">
    <property type="entry name" value="THIAMINE-MONOPHOSPHATE KINASE"/>
    <property type="match status" value="1"/>
</dbReference>
<keyword evidence="1" id="KW-0460">Magnesium</keyword>
<dbReference type="Proteomes" id="UP000005270">
    <property type="component" value="Chromosome"/>
</dbReference>
<dbReference type="FunCoup" id="I3TFZ3">
    <property type="interactions" value="34"/>
</dbReference>
<dbReference type="InterPro" id="IPR036676">
    <property type="entry name" value="PurM-like_C_sf"/>
</dbReference>
<dbReference type="SUPFAM" id="SSF55326">
    <property type="entry name" value="PurM N-terminal domain-like"/>
    <property type="match status" value="1"/>
</dbReference>
<dbReference type="InterPro" id="IPR036921">
    <property type="entry name" value="PurM-like_N_sf"/>
</dbReference>
<dbReference type="eggNOG" id="arCOG00638">
    <property type="taxonomic scope" value="Archaea"/>
</dbReference>
<feature type="binding site" evidence="1">
    <location>
        <position position="50"/>
    </location>
    <ligand>
        <name>Mg(2+)</name>
        <dbReference type="ChEBI" id="CHEBI:18420"/>
        <label>2</label>
    </ligand>
</feature>
<evidence type="ECO:0000313" key="4">
    <source>
        <dbReference type="EMBL" id="AFK51681.1"/>
    </source>
</evidence>
<feature type="domain" description="PurM-like N-terminal" evidence="2">
    <location>
        <begin position="44"/>
        <end position="142"/>
    </location>
</feature>
<feature type="binding site" evidence="1">
    <location>
        <position position="50"/>
    </location>
    <ligand>
        <name>Mg(2+)</name>
        <dbReference type="ChEBI" id="CHEBI:18420"/>
        <label>1</label>
    </ligand>
</feature>
<comment type="pathway">
    <text evidence="1">Cofactor biosynthesis; thiamine diphosphate biosynthesis; thiamine diphosphate from thiamine phosphate: step 1/1.</text>
</comment>
<dbReference type="Gene3D" id="3.30.1330.10">
    <property type="entry name" value="PurM-like, N-terminal domain"/>
    <property type="match status" value="1"/>
</dbReference>
<accession>I3TFZ3</accession>
<feature type="domain" description="PurM-like C-terminal" evidence="3">
    <location>
        <begin position="155"/>
        <end position="308"/>
    </location>
</feature>
<evidence type="ECO:0000256" key="1">
    <source>
        <dbReference type="HAMAP-Rule" id="MF_02128"/>
    </source>
</evidence>
<dbReference type="InterPro" id="IPR016188">
    <property type="entry name" value="PurM-like_N"/>
</dbReference>
<dbReference type="KEGG" id="thg:TCELL_1258"/>
<dbReference type="GO" id="GO:0009030">
    <property type="term" value="F:thiamine-phosphate kinase activity"/>
    <property type="evidence" value="ECO:0007669"/>
    <property type="project" value="UniProtKB-UniRule"/>
</dbReference>
<dbReference type="RefSeq" id="WP_014737931.1">
    <property type="nucleotide sequence ID" value="NC_017954.1"/>
</dbReference>
<feature type="binding site" evidence="1">
    <location>
        <position position="151"/>
    </location>
    <ligand>
        <name>ATP</name>
        <dbReference type="ChEBI" id="CHEBI:30616"/>
    </ligand>
</feature>
<dbReference type="GO" id="GO:0000287">
    <property type="term" value="F:magnesium ion binding"/>
    <property type="evidence" value="ECO:0007669"/>
    <property type="project" value="UniProtKB-UniRule"/>
</dbReference>
<proteinExistence type="inferred from homology"/>
<feature type="binding site" evidence="1">
    <location>
        <position position="217"/>
    </location>
    <ligand>
        <name>ATP</name>
        <dbReference type="ChEBI" id="CHEBI:30616"/>
    </ligand>
</feature>
<protein>
    <recommendedName>
        <fullName evidence="1">Thiamine-monophosphate kinase</fullName>
        <shortName evidence="1">TMP kinase</shortName>
        <shortName evidence="1">Thiamine-phosphate kinase</shortName>
        <ecNumber evidence="1">2.7.4.16</ecNumber>
    </recommendedName>
</protein>
<feature type="binding site" evidence="1">
    <location>
        <position position="78"/>
    </location>
    <ligand>
        <name>Mg(2+)</name>
        <dbReference type="ChEBI" id="CHEBI:18420"/>
        <label>4</label>
    </ligand>
</feature>
<dbReference type="GeneID" id="13013579"/>
<evidence type="ECO:0000259" key="2">
    <source>
        <dbReference type="Pfam" id="PF00586"/>
    </source>
</evidence>
<dbReference type="SUPFAM" id="SSF56042">
    <property type="entry name" value="PurM C-terminal domain-like"/>
    <property type="match status" value="1"/>
</dbReference>
<dbReference type="UniPathway" id="UPA00060">
    <property type="reaction ID" value="UER00142"/>
</dbReference>
<feature type="binding site" evidence="1">
    <location>
        <position position="48"/>
    </location>
    <ligand>
        <name>Mg(2+)</name>
        <dbReference type="ChEBI" id="CHEBI:18420"/>
        <label>4</label>
    </ligand>
</feature>
<feature type="binding site" evidence="1">
    <location>
        <position position="267"/>
    </location>
    <ligand>
        <name>substrate</name>
    </ligand>
</feature>
<dbReference type="STRING" id="1184251.TCELL_1258"/>
<dbReference type="GO" id="GO:0009228">
    <property type="term" value="P:thiamine biosynthetic process"/>
    <property type="evidence" value="ECO:0007669"/>
    <property type="project" value="UniProtKB-KW"/>
</dbReference>
<feature type="binding site" evidence="1">
    <location>
        <position position="34"/>
    </location>
    <ligand>
        <name>Mg(2+)</name>
        <dbReference type="ChEBI" id="CHEBI:18420"/>
        <label>4</label>
    </ligand>
</feature>
<dbReference type="OrthoDB" id="45909at2157"/>
<dbReference type="EC" id="2.7.4.16" evidence="1"/>
<dbReference type="AlphaFoldDB" id="I3TFZ3"/>
<keyword evidence="1" id="KW-0784">Thiamine biosynthesis</keyword>
<comment type="similarity">
    <text evidence="1">Belongs to the thiamine-monophosphate kinase family.</text>
</comment>
<evidence type="ECO:0000313" key="5">
    <source>
        <dbReference type="Proteomes" id="UP000005270"/>
    </source>
</evidence>
<dbReference type="HAMAP" id="MF_02128">
    <property type="entry name" value="TMP_kinase"/>
    <property type="match status" value="1"/>
</dbReference>
<feature type="binding site" evidence="1">
    <location>
        <position position="319"/>
    </location>
    <ligand>
        <name>substrate</name>
    </ligand>
</feature>
<dbReference type="GO" id="GO:0009229">
    <property type="term" value="P:thiamine diphosphate biosynthetic process"/>
    <property type="evidence" value="ECO:0007669"/>
    <property type="project" value="UniProtKB-UniRule"/>
</dbReference>
<feature type="binding site" evidence="1">
    <location>
        <position position="126"/>
    </location>
    <ligand>
        <name>Mg(2+)</name>
        <dbReference type="ChEBI" id="CHEBI:18420"/>
        <label>1</label>
    </ligand>
</feature>
<feature type="binding site" evidence="1">
    <location>
        <position position="78"/>
    </location>
    <ligand>
        <name>Mg(2+)</name>
        <dbReference type="ChEBI" id="CHEBI:18420"/>
        <label>2</label>
    </ligand>
</feature>
<feature type="binding site" evidence="1">
    <location>
        <position position="78"/>
    </location>
    <ligand>
        <name>Mg(2+)</name>
        <dbReference type="ChEBI" id="CHEBI:18420"/>
        <label>3</label>
    </ligand>
</feature>
<dbReference type="PIRSF" id="PIRSF005303">
    <property type="entry name" value="Thiam_monoph_kin"/>
    <property type="match status" value="1"/>
</dbReference>
<dbReference type="HOGENOM" id="CLU_046964_2_1_2"/>
<dbReference type="CDD" id="cd02194">
    <property type="entry name" value="ThiL"/>
    <property type="match status" value="1"/>
</dbReference>
<gene>
    <name evidence="1" type="primary">thiL</name>
    <name evidence="4" type="ordered locus">TCELL_1258</name>
</gene>
<keyword evidence="1" id="KW-0808">Transferase</keyword>
<feature type="binding site" evidence="1">
    <location>
        <position position="218"/>
    </location>
    <ligand>
        <name>Mg(2+)</name>
        <dbReference type="ChEBI" id="CHEBI:18420"/>
        <label>5</label>
    </ligand>
</feature>
<organism evidence="4 5">
    <name type="scientific">Thermogladius calderae (strain DSM 22663 / VKM B-2946 / 1633)</name>
    <dbReference type="NCBI Taxonomy" id="1184251"/>
    <lineage>
        <taxon>Archaea</taxon>
        <taxon>Thermoproteota</taxon>
        <taxon>Thermoprotei</taxon>
        <taxon>Desulfurococcales</taxon>
        <taxon>Desulfurococcaceae</taxon>
        <taxon>Thermogladius</taxon>
    </lineage>
</organism>
<comment type="catalytic activity">
    <reaction evidence="1">
        <text>thiamine phosphate + ATP = thiamine diphosphate + ADP</text>
        <dbReference type="Rhea" id="RHEA:15913"/>
        <dbReference type="ChEBI" id="CHEBI:30616"/>
        <dbReference type="ChEBI" id="CHEBI:37575"/>
        <dbReference type="ChEBI" id="CHEBI:58937"/>
        <dbReference type="ChEBI" id="CHEBI:456216"/>
        <dbReference type="EC" id="2.7.4.16"/>
    </reaction>
</comment>